<reference evidence="2" key="1">
    <citation type="submission" date="2023-07" db="EMBL/GenBank/DDBJ databases">
        <title>draft genome sequence of fig (Ficus carica).</title>
        <authorList>
            <person name="Takahashi T."/>
            <person name="Nishimura K."/>
        </authorList>
    </citation>
    <scope>NUCLEOTIDE SEQUENCE</scope>
</reference>
<name>A0AA88D3Q5_FICCA</name>
<evidence type="ECO:0000256" key="1">
    <source>
        <dbReference type="SAM" id="MobiDB-lite"/>
    </source>
</evidence>
<evidence type="ECO:0000313" key="2">
    <source>
        <dbReference type="EMBL" id="GMN44918.1"/>
    </source>
</evidence>
<evidence type="ECO:0000313" key="3">
    <source>
        <dbReference type="Proteomes" id="UP001187192"/>
    </source>
</evidence>
<proteinExistence type="predicted"/>
<accession>A0AA88D3Q5</accession>
<dbReference type="EMBL" id="BTGU01000019">
    <property type="protein sequence ID" value="GMN44918.1"/>
    <property type="molecule type" value="Genomic_DNA"/>
</dbReference>
<organism evidence="2 3">
    <name type="scientific">Ficus carica</name>
    <name type="common">Common fig</name>
    <dbReference type="NCBI Taxonomy" id="3494"/>
    <lineage>
        <taxon>Eukaryota</taxon>
        <taxon>Viridiplantae</taxon>
        <taxon>Streptophyta</taxon>
        <taxon>Embryophyta</taxon>
        <taxon>Tracheophyta</taxon>
        <taxon>Spermatophyta</taxon>
        <taxon>Magnoliopsida</taxon>
        <taxon>eudicotyledons</taxon>
        <taxon>Gunneridae</taxon>
        <taxon>Pentapetalae</taxon>
        <taxon>rosids</taxon>
        <taxon>fabids</taxon>
        <taxon>Rosales</taxon>
        <taxon>Moraceae</taxon>
        <taxon>Ficeae</taxon>
        <taxon>Ficus</taxon>
    </lineage>
</organism>
<dbReference type="AlphaFoldDB" id="A0AA88D3Q5"/>
<keyword evidence="3" id="KW-1185">Reference proteome</keyword>
<sequence length="48" mass="5510">MVGEVFPKPVPWVPMVVCLRSPEESYFVDQQPYRDGGNQPDDPGRIYN</sequence>
<protein>
    <submittedName>
        <fullName evidence="2">Uncharacterized protein</fullName>
    </submittedName>
</protein>
<comment type="caution">
    <text evidence="2">The sequence shown here is derived from an EMBL/GenBank/DDBJ whole genome shotgun (WGS) entry which is preliminary data.</text>
</comment>
<gene>
    <name evidence="2" type="ORF">TIFTF001_014117</name>
</gene>
<dbReference type="Proteomes" id="UP001187192">
    <property type="component" value="Unassembled WGS sequence"/>
</dbReference>
<feature type="region of interest" description="Disordered" evidence="1">
    <location>
        <begin position="28"/>
        <end position="48"/>
    </location>
</feature>